<proteinExistence type="predicted"/>
<dbReference type="KEGG" id="pde:Pden_2186"/>
<sequence>MPGGSSSRDFARNRNFGKVRVKLDQLGHERIVAERCDEQLPVIHACQRKICQLERLAVSLEGPAIRKQGIIAARGCFSEPGYIKVAGQADLIAWLRVDRRQQNQHGQNCCDLSRVLKKG</sequence>
<reference evidence="2" key="1">
    <citation type="submission" date="2006-12" db="EMBL/GenBank/DDBJ databases">
        <title>Complete sequence of chromosome 1 of Paracoccus denitrificans PD1222.</title>
        <authorList>
            <person name="Copeland A."/>
            <person name="Lucas S."/>
            <person name="Lapidus A."/>
            <person name="Barry K."/>
            <person name="Detter J.C."/>
            <person name="Glavina del Rio T."/>
            <person name="Hammon N."/>
            <person name="Israni S."/>
            <person name="Dalin E."/>
            <person name="Tice H."/>
            <person name="Pitluck S."/>
            <person name="Munk A.C."/>
            <person name="Brettin T."/>
            <person name="Bruce D."/>
            <person name="Han C."/>
            <person name="Tapia R."/>
            <person name="Gilna P."/>
            <person name="Schmutz J."/>
            <person name="Larimer F."/>
            <person name="Land M."/>
            <person name="Hauser L."/>
            <person name="Kyrpides N."/>
            <person name="Lykidis A."/>
            <person name="Spiro S."/>
            <person name="Richardson D.J."/>
            <person name="Moir J.W.B."/>
            <person name="Ferguson S.J."/>
            <person name="van Spanning R.J.M."/>
            <person name="Richardson P."/>
        </authorList>
    </citation>
    <scope>NUCLEOTIDE SEQUENCE [LARGE SCALE GENOMIC DNA]</scope>
    <source>
        <strain evidence="2">Pd 1222</strain>
    </source>
</reference>
<organism evidence="1 2">
    <name type="scientific">Paracoccus denitrificans (strain Pd 1222)</name>
    <dbReference type="NCBI Taxonomy" id="318586"/>
    <lineage>
        <taxon>Bacteria</taxon>
        <taxon>Pseudomonadati</taxon>
        <taxon>Pseudomonadota</taxon>
        <taxon>Alphaproteobacteria</taxon>
        <taxon>Rhodobacterales</taxon>
        <taxon>Paracoccaceae</taxon>
        <taxon>Paracoccus</taxon>
    </lineage>
</organism>
<gene>
    <name evidence="1" type="ordered locus">Pden_2186</name>
</gene>
<evidence type="ECO:0000313" key="2">
    <source>
        <dbReference type="Proteomes" id="UP000000361"/>
    </source>
</evidence>
<dbReference type="STRING" id="318586.Pden_2186"/>
<dbReference type="Proteomes" id="UP000000361">
    <property type="component" value="Chromosome 1"/>
</dbReference>
<dbReference type="AlphaFoldDB" id="A1B434"/>
<dbReference type="HOGENOM" id="CLU_2059110_0_0_5"/>
<accession>A1B434</accession>
<protein>
    <submittedName>
        <fullName evidence="1">Uncharacterized protein</fullName>
    </submittedName>
</protein>
<evidence type="ECO:0000313" key="1">
    <source>
        <dbReference type="EMBL" id="ABL70278.1"/>
    </source>
</evidence>
<keyword evidence="2" id="KW-1185">Reference proteome</keyword>
<dbReference type="EMBL" id="CP000489">
    <property type="protein sequence ID" value="ABL70278.1"/>
    <property type="molecule type" value="Genomic_DNA"/>
</dbReference>
<name>A1B434_PARDP</name>
<dbReference type="EnsemblBacteria" id="ABL70278">
    <property type="protein sequence ID" value="ABL70278"/>
    <property type="gene ID" value="Pden_2186"/>
</dbReference>